<organism evidence="7 8">
    <name type="scientific">Mytilus galloprovincialis</name>
    <name type="common">Mediterranean mussel</name>
    <dbReference type="NCBI Taxonomy" id="29158"/>
    <lineage>
        <taxon>Eukaryota</taxon>
        <taxon>Metazoa</taxon>
        <taxon>Spiralia</taxon>
        <taxon>Lophotrochozoa</taxon>
        <taxon>Mollusca</taxon>
        <taxon>Bivalvia</taxon>
        <taxon>Autobranchia</taxon>
        <taxon>Pteriomorphia</taxon>
        <taxon>Mytilida</taxon>
        <taxon>Mytiloidea</taxon>
        <taxon>Mytilidae</taxon>
        <taxon>Mytilinae</taxon>
        <taxon>Mytilus</taxon>
    </lineage>
</organism>
<dbReference type="SUPFAM" id="SSF57535">
    <property type="entry name" value="Complement control module/SCR domain"/>
    <property type="match status" value="2"/>
</dbReference>
<evidence type="ECO:0000259" key="6">
    <source>
        <dbReference type="PROSITE" id="PS50923"/>
    </source>
</evidence>
<keyword evidence="3" id="KW-0768">Sushi</keyword>
<dbReference type="InterPro" id="IPR000436">
    <property type="entry name" value="Sushi_SCR_CCP_dom"/>
</dbReference>
<dbReference type="Pfam" id="PF07699">
    <property type="entry name" value="Ephrin_rec_like"/>
    <property type="match status" value="1"/>
</dbReference>
<dbReference type="Gene3D" id="2.10.50.10">
    <property type="entry name" value="Tumor Necrosis Factor Receptor, subunit A, domain 2"/>
    <property type="match status" value="1"/>
</dbReference>
<feature type="transmembrane region" description="Helical" evidence="4">
    <location>
        <begin position="703"/>
        <end position="724"/>
    </location>
</feature>
<comment type="caution">
    <text evidence="7">The sequence shown here is derived from an EMBL/GenBank/DDBJ whole genome shotgun (WGS) entry which is preliminary data.</text>
</comment>
<keyword evidence="4" id="KW-0812">Transmembrane</keyword>
<dbReference type="AlphaFoldDB" id="A0A8B6C387"/>
<proteinExistence type="predicted"/>
<feature type="domain" description="Sushi" evidence="6">
    <location>
        <begin position="239"/>
        <end position="309"/>
    </location>
</feature>
<evidence type="ECO:0000256" key="4">
    <source>
        <dbReference type="SAM" id="Phobius"/>
    </source>
</evidence>
<evidence type="ECO:0000313" key="7">
    <source>
        <dbReference type="EMBL" id="VDH98941.1"/>
    </source>
</evidence>
<dbReference type="SMART" id="SM01411">
    <property type="entry name" value="Ephrin_rec_like"/>
    <property type="match status" value="2"/>
</dbReference>
<dbReference type="SMART" id="SM00032">
    <property type="entry name" value="CCP"/>
    <property type="match status" value="4"/>
</dbReference>
<feature type="domain" description="Sushi" evidence="6">
    <location>
        <begin position="175"/>
        <end position="238"/>
    </location>
</feature>
<dbReference type="Gene3D" id="2.10.70.10">
    <property type="entry name" value="Complement Module, domain 1"/>
    <property type="match status" value="1"/>
</dbReference>
<dbReference type="InterPro" id="IPR011641">
    <property type="entry name" value="Tyr-kin_ephrin_A/B_rcpt-like"/>
</dbReference>
<keyword evidence="1" id="KW-0677">Repeat</keyword>
<dbReference type="PANTHER" id="PTHR24273:SF32">
    <property type="entry name" value="HYALIN"/>
    <property type="match status" value="1"/>
</dbReference>
<dbReference type="Pfam" id="PF02494">
    <property type="entry name" value="HYR"/>
    <property type="match status" value="1"/>
</dbReference>
<gene>
    <name evidence="7" type="ORF">MGAL_10B081996</name>
</gene>
<dbReference type="SUPFAM" id="SSF57196">
    <property type="entry name" value="EGF/Laminin"/>
    <property type="match status" value="1"/>
</dbReference>
<evidence type="ECO:0000313" key="8">
    <source>
        <dbReference type="Proteomes" id="UP000596742"/>
    </source>
</evidence>
<keyword evidence="4" id="KW-1133">Transmembrane helix</keyword>
<evidence type="ECO:0000256" key="2">
    <source>
        <dbReference type="ARBA" id="ARBA00023157"/>
    </source>
</evidence>
<evidence type="ECO:0000256" key="1">
    <source>
        <dbReference type="ARBA" id="ARBA00022737"/>
    </source>
</evidence>
<dbReference type="PROSITE" id="PS50825">
    <property type="entry name" value="HYR"/>
    <property type="match status" value="1"/>
</dbReference>
<dbReference type="Proteomes" id="UP000596742">
    <property type="component" value="Unassembled WGS sequence"/>
</dbReference>
<keyword evidence="2" id="KW-1015">Disulfide bond</keyword>
<dbReference type="CDD" id="cd00054">
    <property type="entry name" value="EGF_CA"/>
    <property type="match status" value="1"/>
</dbReference>
<reference evidence="7" key="1">
    <citation type="submission" date="2018-11" db="EMBL/GenBank/DDBJ databases">
        <authorList>
            <person name="Alioto T."/>
            <person name="Alioto T."/>
        </authorList>
    </citation>
    <scope>NUCLEOTIDE SEQUENCE</scope>
</reference>
<accession>A0A8B6C387</accession>
<comment type="caution">
    <text evidence="3">Lacks conserved residue(s) required for the propagation of feature annotation.</text>
</comment>
<dbReference type="Gene3D" id="2.10.25.10">
    <property type="entry name" value="Laminin"/>
    <property type="match status" value="1"/>
</dbReference>
<dbReference type="InterPro" id="IPR001881">
    <property type="entry name" value="EGF-like_Ca-bd_dom"/>
</dbReference>
<dbReference type="SMART" id="SM00179">
    <property type="entry name" value="EGF_CA"/>
    <property type="match status" value="1"/>
</dbReference>
<dbReference type="PANTHER" id="PTHR24273">
    <property type="entry name" value="FI04643P-RELATED"/>
    <property type="match status" value="1"/>
</dbReference>
<dbReference type="InterPro" id="IPR003410">
    <property type="entry name" value="HYR_dom"/>
</dbReference>
<dbReference type="Pfam" id="PF00084">
    <property type="entry name" value="Sushi"/>
    <property type="match status" value="1"/>
</dbReference>
<dbReference type="EMBL" id="UYJE01001069">
    <property type="protein sequence ID" value="VDH98941.1"/>
    <property type="molecule type" value="Genomic_DNA"/>
</dbReference>
<name>A0A8B6C387_MYTGA</name>
<dbReference type="InterPro" id="IPR035976">
    <property type="entry name" value="Sushi/SCR/CCP_sf"/>
</dbReference>
<feature type="domain" description="HYR" evidence="5">
    <location>
        <begin position="308"/>
        <end position="389"/>
    </location>
</feature>
<keyword evidence="4" id="KW-0472">Membrane</keyword>
<dbReference type="GO" id="GO:0005509">
    <property type="term" value="F:calcium ion binding"/>
    <property type="evidence" value="ECO:0007669"/>
    <property type="project" value="InterPro"/>
</dbReference>
<dbReference type="OrthoDB" id="6287073at2759"/>
<protein>
    <submittedName>
        <fullName evidence="7">Uncharacterized protein</fullName>
    </submittedName>
</protein>
<keyword evidence="8" id="KW-1185">Reference proteome</keyword>
<evidence type="ECO:0000259" key="5">
    <source>
        <dbReference type="PROSITE" id="PS50825"/>
    </source>
</evidence>
<dbReference type="CDD" id="cd00033">
    <property type="entry name" value="CCP"/>
    <property type="match status" value="1"/>
</dbReference>
<dbReference type="PROSITE" id="PS50923">
    <property type="entry name" value="SUSHI"/>
    <property type="match status" value="2"/>
</dbReference>
<evidence type="ECO:0000256" key="3">
    <source>
        <dbReference type="PROSITE-ProRule" id="PRU00302"/>
    </source>
</evidence>
<sequence length="900" mass="97791">MDLEIKKAFYINECSSNNGIGPCHQTCQDLTPGYTCGCIAGFVLYTAEGISNISLADGEDGETEGDVYHINHTCVRKQCAVPPPLTNGKVLSKKELFFFEDSVEFTLATCPTPTTGSIARSTNIYPSGSTVDYNKEVNIECQYGSMKINRTLYCSYNVMSGRYELLGDAPECPEIDCGPPEEVPGSMYSGLTNTNLDSTFTFDCKSGFERSGMLMDGTYTVRCQDNGRWNIGNLTCTGGRCKDPGTPGGAMQVVTSYEVGQMVYFKCNNSGYFPEPPQPLECVVDTNAGNITWNATVEDGSADLPECLDKTPPVFSNCPSDLIYVDKTEEYTYPMLTATDNSGAVKNIRNPGGYRPSGLRTNSDFDITYTAEDFSGNTADCVIKIRVKDYARHQLTCPQNKTIYIGTETGAVFNVSDVVSVTPSDSDLTFMFSPGELITLDYTAMVEQKKVVVTATDKWGAEDQCSFLVETKADACFRESFPVSVPNAAPVTCTSSNISCTVTCNNGYVFFDGNTTKTYDCTGQNMWMPALPPDTCIKYDEPSNIIVLQVAYKSTVQGKFAKDCKAGHDDKIRANNASLTNDIYNICNIANLVSVGPVVITNTQSSTTGFDFRTIFTIRLASTDPENIKQIPACLGLLGLQFDKDSFLDYTGSVQCNSGTTTVVRLTSDSSNQVISSGNQCDNGIKKMTTVDSSSKCNNNRQWAIIGGLISCVSIIVIICVVIWRNTRCSNRFKDALPCIKNTTESDYETALKEIRQEPISLHSAVDEKTVCPAGFISVDGLPTCMPCPENHHWVNKTYCEPCPNSGSTLGKDAIPDVNGCKAPCNMGEYSVTGYAPCKKCPVNFYQDQTTQEMCKPCGNDSITQRSGSNDSSFCIQLGSDSSPGGILCCEICAGRLHCI</sequence>